<protein>
    <submittedName>
        <fullName evidence="2">Asp23/Gls24 family envelope stress response protein</fullName>
    </submittedName>
</protein>
<dbReference type="PANTHER" id="PTHR34297">
    <property type="entry name" value="HYPOTHETICAL CYTOSOLIC PROTEIN-RELATED"/>
    <property type="match status" value="1"/>
</dbReference>
<dbReference type="InterPro" id="IPR005531">
    <property type="entry name" value="Asp23"/>
</dbReference>
<dbReference type="Pfam" id="PF03780">
    <property type="entry name" value="Asp23"/>
    <property type="match status" value="1"/>
</dbReference>
<comment type="similarity">
    <text evidence="1">Belongs to the asp23 family.</text>
</comment>
<dbReference type="OrthoDB" id="9793465at2"/>
<sequence>MAERTGMVTAEDQACLGSFNIAPKVIEDIASQACRDFKEVSLLSSWRANFNDWMNRDQAVLLYQNEDQEIFLEIALSLKYGVNVPETMTRLQQHVFEEVYFMTDVQLDAINIKVTELTI</sequence>
<dbReference type="RefSeq" id="WP_070431758.1">
    <property type="nucleotide sequence ID" value="NZ_VYWO01000001.1"/>
</dbReference>
<comment type="caution">
    <text evidence="2">The sequence shown here is derived from an EMBL/GenBank/DDBJ whole genome shotgun (WGS) entry which is preliminary data.</text>
</comment>
<dbReference type="EMBL" id="VYWO01000001">
    <property type="protein sequence ID" value="KAA9302036.1"/>
    <property type="molecule type" value="Genomic_DNA"/>
</dbReference>
<gene>
    <name evidence="2" type="ORF">F6I03_02160</name>
</gene>
<dbReference type="STRING" id="119206.AWM72_07935"/>
<organism evidence="2 3">
    <name type="scientific">Aerococcus sanguinicola</name>
    <dbReference type="NCBI Taxonomy" id="119206"/>
    <lineage>
        <taxon>Bacteria</taxon>
        <taxon>Bacillati</taxon>
        <taxon>Bacillota</taxon>
        <taxon>Bacilli</taxon>
        <taxon>Lactobacillales</taxon>
        <taxon>Aerococcaceae</taxon>
        <taxon>Aerococcus</taxon>
    </lineage>
</organism>
<dbReference type="PANTHER" id="PTHR34297:SF1">
    <property type="entry name" value="ASP23_GLS24 FAMILY ENVELOPE STRESS RESPONSE PROTEIN"/>
    <property type="match status" value="1"/>
</dbReference>
<evidence type="ECO:0000313" key="3">
    <source>
        <dbReference type="Proteomes" id="UP000327148"/>
    </source>
</evidence>
<proteinExistence type="inferred from homology"/>
<name>A0A5N1GNX9_9LACT</name>
<evidence type="ECO:0000256" key="1">
    <source>
        <dbReference type="ARBA" id="ARBA00005721"/>
    </source>
</evidence>
<evidence type="ECO:0000313" key="2">
    <source>
        <dbReference type="EMBL" id="KAA9302036.1"/>
    </source>
</evidence>
<accession>A0A5N1GNX9</accession>
<reference evidence="2 3" key="1">
    <citation type="submission" date="2019-09" db="EMBL/GenBank/DDBJ databases">
        <title>Draft genome sequence assemblies of isolates from the urinary tract.</title>
        <authorList>
            <person name="Mores C.R."/>
            <person name="Putonti C."/>
            <person name="Wolfe A.J."/>
        </authorList>
    </citation>
    <scope>NUCLEOTIDE SEQUENCE [LARGE SCALE GENOMIC DNA]</scope>
    <source>
        <strain evidence="2 3">UMB623</strain>
    </source>
</reference>
<dbReference type="AlphaFoldDB" id="A0A5N1GNX9"/>
<dbReference type="Proteomes" id="UP000327148">
    <property type="component" value="Unassembled WGS sequence"/>
</dbReference>